<reference evidence="2" key="2">
    <citation type="submission" date="2021-04" db="EMBL/GenBank/DDBJ databases">
        <authorList>
            <person name="Podell S."/>
        </authorList>
    </citation>
    <scope>NUCLEOTIDE SEQUENCE</scope>
    <source>
        <strain evidence="2">Hildebrandi</strain>
    </source>
</reference>
<protein>
    <submittedName>
        <fullName evidence="2">Uncharacterized protein</fullName>
    </submittedName>
</protein>
<name>A0A9K3L8U1_9STRA</name>
<keyword evidence="3" id="KW-1185">Reference proteome</keyword>
<evidence type="ECO:0000313" key="2">
    <source>
        <dbReference type="EMBL" id="KAG7357060.1"/>
    </source>
</evidence>
<proteinExistence type="predicted"/>
<dbReference type="AlphaFoldDB" id="A0A9K3L8U1"/>
<evidence type="ECO:0000313" key="3">
    <source>
        <dbReference type="Proteomes" id="UP000693970"/>
    </source>
</evidence>
<organism evidence="2 3">
    <name type="scientific">Nitzschia inconspicua</name>
    <dbReference type="NCBI Taxonomy" id="303405"/>
    <lineage>
        <taxon>Eukaryota</taxon>
        <taxon>Sar</taxon>
        <taxon>Stramenopiles</taxon>
        <taxon>Ochrophyta</taxon>
        <taxon>Bacillariophyta</taxon>
        <taxon>Bacillariophyceae</taxon>
        <taxon>Bacillariophycidae</taxon>
        <taxon>Bacillariales</taxon>
        <taxon>Bacillariaceae</taxon>
        <taxon>Nitzschia</taxon>
    </lineage>
</organism>
<accession>A0A9K3L8U1</accession>
<comment type="caution">
    <text evidence="2">The sequence shown here is derived from an EMBL/GenBank/DDBJ whole genome shotgun (WGS) entry which is preliminary data.</text>
</comment>
<dbReference type="Proteomes" id="UP000693970">
    <property type="component" value="Unassembled WGS sequence"/>
</dbReference>
<feature type="region of interest" description="Disordered" evidence="1">
    <location>
        <begin position="51"/>
        <end position="90"/>
    </location>
</feature>
<sequence>MTEAESVPAPEVTPKEEKAPETPETDKKEETADAAPKKSVFAMMCGCFSGAKKAPAEEKLEETKKEEESTKKEEEPEAEKPKGEDAEASA</sequence>
<dbReference type="EMBL" id="JAGRRH010000015">
    <property type="protein sequence ID" value="KAG7357060.1"/>
    <property type="molecule type" value="Genomic_DNA"/>
</dbReference>
<feature type="compositionally biased region" description="Basic and acidic residues" evidence="1">
    <location>
        <begin position="54"/>
        <end position="90"/>
    </location>
</feature>
<gene>
    <name evidence="2" type="ORF">IV203_001748</name>
</gene>
<reference evidence="2" key="1">
    <citation type="journal article" date="2021" name="Sci. Rep.">
        <title>Diploid genomic architecture of Nitzschia inconspicua, an elite biomass production diatom.</title>
        <authorList>
            <person name="Oliver A."/>
            <person name="Podell S."/>
            <person name="Pinowska A."/>
            <person name="Traller J.C."/>
            <person name="Smith S.R."/>
            <person name="McClure R."/>
            <person name="Beliaev A."/>
            <person name="Bohutskyi P."/>
            <person name="Hill E.A."/>
            <person name="Rabines A."/>
            <person name="Zheng H."/>
            <person name="Allen L.Z."/>
            <person name="Kuo A."/>
            <person name="Grigoriev I.V."/>
            <person name="Allen A.E."/>
            <person name="Hazlebeck D."/>
            <person name="Allen E.E."/>
        </authorList>
    </citation>
    <scope>NUCLEOTIDE SEQUENCE</scope>
    <source>
        <strain evidence="2">Hildebrandi</strain>
    </source>
</reference>
<feature type="region of interest" description="Disordered" evidence="1">
    <location>
        <begin position="1"/>
        <end position="39"/>
    </location>
</feature>
<feature type="compositionally biased region" description="Basic and acidic residues" evidence="1">
    <location>
        <begin position="13"/>
        <end position="31"/>
    </location>
</feature>
<evidence type="ECO:0000256" key="1">
    <source>
        <dbReference type="SAM" id="MobiDB-lite"/>
    </source>
</evidence>